<sequence>MNLKSLIRGIIGLAFIATAVSSLAATGSDLLGEPAPADKATRTISIDANTRYVNVEGGETIRFEINGKAIAWVFDGSVSSFDLERVMPNGLLDHKVMAYVSPNPLYSN</sequence>
<evidence type="ECO:0008006" key="4">
    <source>
        <dbReference type="Google" id="ProtNLM"/>
    </source>
</evidence>
<reference evidence="2" key="1">
    <citation type="journal article" date="2014" name="Int. J. Syst. Evol. Microbiol.">
        <title>Complete genome sequence of Corynebacterium casei LMG S-19264T (=DSM 44701T), isolated from a smear-ripened cheese.</title>
        <authorList>
            <consortium name="US DOE Joint Genome Institute (JGI-PGF)"/>
            <person name="Walter F."/>
            <person name="Albersmeier A."/>
            <person name="Kalinowski J."/>
            <person name="Ruckert C."/>
        </authorList>
    </citation>
    <scope>NUCLEOTIDE SEQUENCE</scope>
    <source>
        <strain evidence="2">CGMCC 1.10998</strain>
    </source>
</reference>
<reference evidence="2" key="2">
    <citation type="submission" date="2020-09" db="EMBL/GenBank/DDBJ databases">
        <authorList>
            <person name="Sun Q."/>
            <person name="Zhou Y."/>
        </authorList>
    </citation>
    <scope>NUCLEOTIDE SEQUENCE</scope>
    <source>
        <strain evidence="2">CGMCC 1.10998</strain>
    </source>
</reference>
<feature type="signal peptide" evidence="1">
    <location>
        <begin position="1"/>
        <end position="24"/>
    </location>
</feature>
<dbReference type="AlphaFoldDB" id="A0A916XAJ6"/>
<dbReference type="InterPro" id="IPR031560">
    <property type="entry name" value="CzcE"/>
</dbReference>
<proteinExistence type="predicted"/>
<name>A0A916XAJ6_9BURK</name>
<comment type="caution">
    <text evidence="2">The sequence shown here is derived from an EMBL/GenBank/DDBJ whole genome shotgun (WGS) entry which is preliminary data.</text>
</comment>
<protein>
    <recommendedName>
        <fullName evidence="4">Heavy-metal resistance protein CzcE</fullName>
    </recommendedName>
</protein>
<feature type="chain" id="PRO_5038078557" description="Heavy-metal resistance protein CzcE" evidence="1">
    <location>
        <begin position="25"/>
        <end position="108"/>
    </location>
</feature>
<accession>A0A916XAJ6</accession>
<evidence type="ECO:0000313" key="2">
    <source>
        <dbReference type="EMBL" id="GGC57378.1"/>
    </source>
</evidence>
<organism evidence="2 3">
    <name type="scientific">Undibacterium terreum</name>
    <dbReference type="NCBI Taxonomy" id="1224302"/>
    <lineage>
        <taxon>Bacteria</taxon>
        <taxon>Pseudomonadati</taxon>
        <taxon>Pseudomonadota</taxon>
        <taxon>Betaproteobacteria</taxon>
        <taxon>Burkholderiales</taxon>
        <taxon>Oxalobacteraceae</taxon>
        <taxon>Undibacterium</taxon>
    </lineage>
</organism>
<dbReference type="Proteomes" id="UP000637423">
    <property type="component" value="Unassembled WGS sequence"/>
</dbReference>
<dbReference type="RefSeq" id="WP_188563986.1">
    <property type="nucleotide sequence ID" value="NZ_BMED01000001.1"/>
</dbReference>
<dbReference type="InterPro" id="IPR038674">
    <property type="entry name" value="CzcE_sf"/>
</dbReference>
<dbReference type="EMBL" id="BMED01000001">
    <property type="protein sequence ID" value="GGC57378.1"/>
    <property type="molecule type" value="Genomic_DNA"/>
</dbReference>
<keyword evidence="1" id="KW-0732">Signal</keyword>
<keyword evidence="3" id="KW-1185">Reference proteome</keyword>
<gene>
    <name evidence="2" type="ORF">GCM10011396_00290</name>
</gene>
<dbReference type="Gene3D" id="2.60.40.2280">
    <property type="entry name" value="Heavy-metal resistance protein CzcE"/>
    <property type="match status" value="1"/>
</dbReference>
<evidence type="ECO:0000313" key="3">
    <source>
        <dbReference type="Proteomes" id="UP000637423"/>
    </source>
</evidence>
<dbReference type="Pfam" id="PF16986">
    <property type="entry name" value="CzcE"/>
    <property type="match status" value="1"/>
</dbReference>
<evidence type="ECO:0000256" key="1">
    <source>
        <dbReference type="SAM" id="SignalP"/>
    </source>
</evidence>